<keyword evidence="1" id="KW-0472">Membrane</keyword>
<feature type="transmembrane region" description="Helical" evidence="1">
    <location>
        <begin position="24"/>
        <end position="44"/>
    </location>
</feature>
<evidence type="ECO:0000313" key="2">
    <source>
        <dbReference type="EMBL" id="HJC85495.1"/>
    </source>
</evidence>
<dbReference type="Proteomes" id="UP000823858">
    <property type="component" value="Unassembled WGS sequence"/>
</dbReference>
<dbReference type="EMBL" id="DWVP01000019">
    <property type="protein sequence ID" value="HJC85495.1"/>
    <property type="molecule type" value="Genomic_DNA"/>
</dbReference>
<organism evidence="2 3">
    <name type="scientific">Candidatus Corynebacterium faecigallinarum</name>
    <dbReference type="NCBI Taxonomy" id="2838528"/>
    <lineage>
        <taxon>Bacteria</taxon>
        <taxon>Bacillati</taxon>
        <taxon>Actinomycetota</taxon>
        <taxon>Actinomycetes</taxon>
        <taxon>Mycobacteriales</taxon>
        <taxon>Corynebacteriaceae</taxon>
        <taxon>Corynebacterium</taxon>
    </lineage>
</organism>
<protein>
    <submittedName>
        <fullName evidence="2">Uncharacterized protein</fullName>
    </submittedName>
</protein>
<name>A0A9D2QFA4_9CORY</name>
<reference evidence="2" key="2">
    <citation type="submission" date="2021-04" db="EMBL/GenBank/DDBJ databases">
        <authorList>
            <person name="Gilroy R."/>
        </authorList>
    </citation>
    <scope>NUCLEOTIDE SEQUENCE</scope>
    <source>
        <strain evidence="2">ChiHjej13B12-4958</strain>
    </source>
</reference>
<sequence>MNHQAGPTPDHSETRRRKTVLESILGFLGFFTVLALVQAVWNVLKDDPDVWPSLLLAGLLIATWLVWRRWRTYD</sequence>
<dbReference type="AlphaFoldDB" id="A0A9D2QFA4"/>
<gene>
    <name evidence="2" type="ORF">H9751_08125</name>
</gene>
<keyword evidence="1" id="KW-1133">Transmembrane helix</keyword>
<reference evidence="2" key="1">
    <citation type="journal article" date="2021" name="PeerJ">
        <title>Extensive microbial diversity within the chicken gut microbiome revealed by metagenomics and culture.</title>
        <authorList>
            <person name="Gilroy R."/>
            <person name="Ravi A."/>
            <person name="Getino M."/>
            <person name="Pursley I."/>
            <person name="Horton D.L."/>
            <person name="Alikhan N.F."/>
            <person name="Baker D."/>
            <person name="Gharbi K."/>
            <person name="Hall N."/>
            <person name="Watson M."/>
            <person name="Adriaenssens E.M."/>
            <person name="Foster-Nyarko E."/>
            <person name="Jarju S."/>
            <person name="Secka A."/>
            <person name="Antonio M."/>
            <person name="Oren A."/>
            <person name="Chaudhuri R.R."/>
            <person name="La Ragione R."/>
            <person name="Hildebrand F."/>
            <person name="Pallen M.J."/>
        </authorList>
    </citation>
    <scope>NUCLEOTIDE SEQUENCE</scope>
    <source>
        <strain evidence="2">ChiHjej13B12-4958</strain>
    </source>
</reference>
<feature type="transmembrane region" description="Helical" evidence="1">
    <location>
        <begin position="50"/>
        <end position="67"/>
    </location>
</feature>
<proteinExistence type="predicted"/>
<comment type="caution">
    <text evidence="2">The sequence shown here is derived from an EMBL/GenBank/DDBJ whole genome shotgun (WGS) entry which is preliminary data.</text>
</comment>
<evidence type="ECO:0000256" key="1">
    <source>
        <dbReference type="SAM" id="Phobius"/>
    </source>
</evidence>
<accession>A0A9D2QFA4</accession>
<keyword evidence="1" id="KW-0812">Transmembrane</keyword>
<evidence type="ECO:0000313" key="3">
    <source>
        <dbReference type="Proteomes" id="UP000823858"/>
    </source>
</evidence>